<dbReference type="GO" id="GO:0003676">
    <property type="term" value="F:nucleic acid binding"/>
    <property type="evidence" value="ECO:0007669"/>
    <property type="project" value="InterPro"/>
</dbReference>
<dbReference type="AlphaFoldDB" id="A0A127A1C4"/>
<keyword evidence="8" id="KW-1185">Reference proteome</keyword>
<dbReference type="PROSITE" id="PS00092">
    <property type="entry name" value="N6_MTASE"/>
    <property type="match status" value="1"/>
</dbReference>
<dbReference type="InterPro" id="IPR029063">
    <property type="entry name" value="SAM-dependent_MTases_sf"/>
</dbReference>
<evidence type="ECO:0000313" key="7">
    <source>
        <dbReference type="EMBL" id="AMM32977.1"/>
    </source>
</evidence>
<evidence type="ECO:0000259" key="6">
    <source>
        <dbReference type="Pfam" id="PF26049"/>
    </source>
</evidence>
<dbReference type="KEGG" id="satk:SA2016_2308"/>
<keyword evidence="4 7" id="KW-0808">Transferase</keyword>
<dbReference type="GO" id="GO:0008170">
    <property type="term" value="F:N-methyltransferase activity"/>
    <property type="evidence" value="ECO:0007669"/>
    <property type="project" value="UniProtKB-ARBA"/>
</dbReference>
<dbReference type="GO" id="GO:0006364">
    <property type="term" value="P:rRNA processing"/>
    <property type="evidence" value="ECO:0007669"/>
    <property type="project" value="UniProtKB-KW"/>
</dbReference>
<name>A0A127A1C4_9MICC</name>
<evidence type="ECO:0000256" key="4">
    <source>
        <dbReference type="ARBA" id="ARBA00022679"/>
    </source>
</evidence>
<dbReference type="OrthoDB" id="29650at2"/>
<evidence type="ECO:0000256" key="3">
    <source>
        <dbReference type="ARBA" id="ARBA00022603"/>
    </source>
</evidence>
<dbReference type="EMBL" id="CP014518">
    <property type="protein sequence ID" value="AMM32977.1"/>
    <property type="molecule type" value="Genomic_DNA"/>
</dbReference>
<feature type="domain" description="RlmG N-terminal" evidence="6">
    <location>
        <begin position="13"/>
        <end position="184"/>
    </location>
</feature>
<dbReference type="PATRIC" id="fig|37927.3.peg.2376"/>
<evidence type="ECO:0000256" key="1">
    <source>
        <dbReference type="ARBA" id="ARBA00022490"/>
    </source>
</evidence>
<dbReference type="InterPro" id="IPR007848">
    <property type="entry name" value="Small_mtfrase_dom"/>
</dbReference>
<dbReference type="RefSeq" id="WP_066498140.1">
    <property type="nucleotide sequence ID" value="NZ_BJMO01000020.1"/>
</dbReference>
<keyword evidence="1" id="KW-0963">Cytoplasm</keyword>
<keyword evidence="3 7" id="KW-0489">Methyltransferase</keyword>
<dbReference type="PANTHER" id="PTHR47816">
    <property type="entry name" value="RIBOSOMAL RNA SMALL SUBUNIT METHYLTRANSFERASE C"/>
    <property type="match status" value="1"/>
</dbReference>
<dbReference type="SUPFAM" id="SSF53335">
    <property type="entry name" value="S-adenosyl-L-methionine-dependent methyltransferases"/>
    <property type="match status" value="1"/>
</dbReference>
<evidence type="ECO:0000313" key="8">
    <source>
        <dbReference type="Proteomes" id="UP000070134"/>
    </source>
</evidence>
<dbReference type="InterPro" id="IPR058679">
    <property type="entry name" value="RlmG_N"/>
</dbReference>
<dbReference type="STRING" id="37927.SA2016_2308"/>
<evidence type="ECO:0000256" key="2">
    <source>
        <dbReference type="ARBA" id="ARBA00022552"/>
    </source>
</evidence>
<dbReference type="Gene3D" id="3.40.50.150">
    <property type="entry name" value="Vaccinia Virus protein VP39"/>
    <property type="match status" value="2"/>
</dbReference>
<dbReference type="InterPro" id="IPR002052">
    <property type="entry name" value="DNA_methylase_N6_adenine_CS"/>
</dbReference>
<dbReference type="GO" id="GO:0008757">
    <property type="term" value="F:S-adenosylmethionine-dependent methyltransferase activity"/>
    <property type="evidence" value="ECO:0007669"/>
    <property type="project" value="InterPro"/>
</dbReference>
<dbReference type="GO" id="GO:0032259">
    <property type="term" value="P:methylation"/>
    <property type="evidence" value="ECO:0007669"/>
    <property type="project" value="UniProtKB-KW"/>
</dbReference>
<keyword evidence="2" id="KW-0698">rRNA processing</keyword>
<organism evidence="7 8">
    <name type="scientific">Sinomonas atrocyanea</name>
    <dbReference type="NCBI Taxonomy" id="37927"/>
    <lineage>
        <taxon>Bacteria</taxon>
        <taxon>Bacillati</taxon>
        <taxon>Actinomycetota</taxon>
        <taxon>Actinomycetes</taxon>
        <taxon>Micrococcales</taxon>
        <taxon>Micrococcaceae</taxon>
        <taxon>Sinomonas</taxon>
    </lineage>
</organism>
<dbReference type="Pfam" id="PF05175">
    <property type="entry name" value="MTS"/>
    <property type="match status" value="1"/>
</dbReference>
<dbReference type="PANTHER" id="PTHR47816:SF5">
    <property type="entry name" value="RIBOSOMAL RNA LARGE SUBUNIT METHYLTRANSFERASE G"/>
    <property type="match status" value="1"/>
</dbReference>
<dbReference type="InterPro" id="IPR046977">
    <property type="entry name" value="RsmC/RlmG"/>
</dbReference>
<accession>A0A127A1C4</accession>
<proteinExistence type="predicted"/>
<dbReference type="Pfam" id="PF26049">
    <property type="entry name" value="RLMG_N"/>
    <property type="match status" value="1"/>
</dbReference>
<sequence length="395" mass="40851">MHDPRRPDFPFDELRRHPDVEAPNLLAFDATDRLLGARGIDQAAARGLAGREIAVIGDAYGAVTLQLAAAGLTGVRVHQDLVTGRAALAGNAAALGLAGTYEAHELDAGLLSGVRLVLAQLPRGLAELEELADAVARWAAGDVVLVAGGRVKHMTLAMNAVLGSRFTEVGAGLAVQKSRLLTAARPRPVPERAPFPVCTAHDDVGLTLCAFGGAFAGPRLDLGTRFLLGFLDRMPGGPGSSAVDLGCGTGALAAAYALRHPGARVVATDRSAAAVRSARATMEANGVAGRVAVEHDDAGGSLPEASADVVLLNPPFHLGASVHAGAGLKLIRAAGRLLAPGGELWCVANSHLGYRAVLQSAVGRTEVAGRDRKFTVTRSVRRDRPRDVRATDPRA</sequence>
<protein>
    <submittedName>
        <fullName evidence="7">SAM-dependent methyltransferase</fullName>
    </submittedName>
</protein>
<dbReference type="CDD" id="cd02440">
    <property type="entry name" value="AdoMet_MTases"/>
    <property type="match status" value="1"/>
</dbReference>
<feature type="domain" description="Methyltransferase small" evidence="5">
    <location>
        <begin position="206"/>
        <end position="377"/>
    </location>
</feature>
<reference evidence="7 8" key="1">
    <citation type="submission" date="2016-02" db="EMBL/GenBank/DDBJ databases">
        <title>Complete genome of Sinomonas atrocyanea KCTC 3377.</title>
        <authorList>
            <person name="Kim K.M."/>
        </authorList>
    </citation>
    <scope>NUCLEOTIDE SEQUENCE [LARGE SCALE GENOMIC DNA]</scope>
    <source>
        <strain evidence="7 8">KCTC 3377</strain>
    </source>
</reference>
<gene>
    <name evidence="7" type="ORF">SA2016_2308</name>
</gene>
<evidence type="ECO:0000259" key="5">
    <source>
        <dbReference type="Pfam" id="PF05175"/>
    </source>
</evidence>
<dbReference type="Proteomes" id="UP000070134">
    <property type="component" value="Chromosome"/>
</dbReference>